<dbReference type="EMBL" id="CP031641">
    <property type="protein sequence ID" value="AXO90766.1"/>
    <property type="molecule type" value="Genomic_DNA"/>
</dbReference>
<accession>A0AAI8PDQ9</accession>
<feature type="domain" description="N-acetyltransferase" evidence="1">
    <location>
        <begin position="23"/>
        <end position="181"/>
    </location>
</feature>
<dbReference type="AlphaFoldDB" id="A0AAI8PDQ9"/>
<evidence type="ECO:0000259" key="1">
    <source>
        <dbReference type="PROSITE" id="PS51186"/>
    </source>
</evidence>
<dbReference type="FunFam" id="3.40.630.30:FF:000047">
    <property type="entry name" value="Acetyltransferase, GNAT family"/>
    <property type="match status" value="1"/>
</dbReference>
<protein>
    <submittedName>
        <fullName evidence="2">N-acetyltransferase</fullName>
    </submittedName>
</protein>
<dbReference type="PANTHER" id="PTHR43441">
    <property type="entry name" value="RIBOSOMAL-PROTEIN-SERINE ACETYLTRANSFERASE"/>
    <property type="match status" value="1"/>
</dbReference>
<dbReference type="InterPro" id="IPR051908">
    <property type="entry name" value="Ribosomal_N-acetyltransferase"/>
</dbReference>
<dbReference type="GO" id="GO:0005737">
    <property type="term" value="C:cytoplasm"/>
    <property type="evidence" value="ECO:0007669"/>
    <property type="project" value="TreeGrafter"/>
</dbReference>
<reference evidence="2 3" key="1">
    <citation type="submission" date="2018-08" db="EMBL/GenBank/DDBJ databases">
        <authorList>
            <person name="Lee Y."/>
            <person name="Kakembo D."/>
        </authorList>
    </citation>
    <scope>NUCLEOTIDE SEQUENCE [LARGE SCALE GENOMIC DNA]</scope>
    <source>
        <strain evidence="2 3">JBCS1880</strain>
    </source>
</reference>
<dbReference type="Proteomes" id="UP000258127">
    <property type="component" value="Chromosome"/>
</dbReference>
<organism evidence="2 3">
    <name type="scientific">Pseudomonas parafulva</name>
    <dbReference type="NCBI Taxonomy" id="157782"/>
    <lineage>
        <taxon>Bacteria</taxon>
        <taxon>Pseudomonadati</taxon>
        <taxon>Pseudomonadota</taxon>
        <taxon>Gammaproteobacteria</taxon>
        <taxon>Pseudomonadales</taxon>
        <taxon>Pseudomonadaceae</taxon>
        <taxon>Pseudomonas</taxon>
    </lineage>
</organism>
<evidence type="ECO:0000313" key="3">
    <source>
        <dbReference type="Proteomes" id="UP000258127"/>
    </source>
</evidence>
<sequence length="231" mass="25866">MTDALNWTPAGIPDAAPLEGRFIRLEKLDPARHGDDLWEVLQGPDADPALWDYLPYGPFTERAAFDRWLHGHAASADPLFYSVIDKNSDQAQGLLSYMSMVPDHGRFELGHIAFGAAMQRTPKGTEAVYLLGKLGFELGNRRLEWKCNDANARSKRAAQRFGFVFEGVFRQHMVVKGRNRDTAWYAITDGQWPQVAAGFERWLAAENQRPEGQVRTLEDCRRASDGAGSAT</sequence>
<dbReference type="GO" id="GO:1990189">
    <property type="term" value="F:protein N-terminal-serine acetyltransferase activity"/>
    <property type="evidence" value="ECO:0007669"/>
    <property type="project" value="TreeGrafter"/>
</dbReference>
<evidence type="ECO:0000313" key="2">
    <source>
        <dbReference type="EMBL" id="AXO90766.1"/>
    </source>
</evidence>
<dbReference type="Pfam" id="PF13302">
    <property type="entry name" value="Acetyltransf_3"/>
    <property type="match status" value="1"/>
</dbReference>
<gene>
    <name evidence="2" type="ORF">DZC75_23195</name>
</gene>
<dbReference type="SUPFAM" id="SSF55729">
    <property type="entry name" value="Acyl-CoA N-acyltransferases (Nat)"/>
    <property type="match status" value="1"/>
</dbReference>
<dbReference type="Gene3D" id="3.40.630.30">
    <property type="match status" value="1"/>
</dbReference>
<dbReference type="RefSeq" id="WP_116889990.1">
    <property type="nucleotide sequence ID" value="NZ_CP031641.1"/>
</dbReference>
<dbReference type="InterPro" id="IPR000182">
    <property type="entry name" value="GNAT_dom"/>
</dbReference>
<dbReference type="PANTHER" id="PTHR43441:SF2">
    <property type="entry name" value="FAMILY ACETYLTRANSFERASE, PUTATIVE (AFU_ORTHOLOGUE AFUA_7G00850)-RELATED"/>
    <property type="match status" value="1"/>
</dbReference>
<proteinExistence type="predicted"/>
<dbReference type="GO" id="GO:0008999">
    <property type="term" value="F:protein-N-terminal-alanine acetyltransferase activity"/>
    <property type="evidence" value="ECO:0007669"/>
    <property type="project" value="TreeGrafter"/>
</dbReference>
<name>A0AAI8PDQ9_9PSED</name>
<keyword evidence="3" id="KW-1185">Reference proteome</keyword>
<dbReference type="PROSITE" id="PS51186">
    <property type="entry name" value="GNAT"/>
    <property type="match status" value="1"/>
</dbReference>
<dbReference type="InterPro" id="IPR016181">
    <property type="entry name" value="Acyl_CoA_acyltransferase"/>
</dbReference>